<dbReference type="OrthoDB" id="5138418at2759"/>
<feature type="region of interest" description="Disordered" evidence="1">
    <location>
        <begin position="1"/>
        <end position="91"/>
    </location>
</feature>
<feature type="compositionally biased region" description="Polar residues" evidence="1">
    <location>
        <begin position="46"/>
        <end position="60"/>
    </location>
</feature>
<organism evidence="2 3">
    <name type="scientific">Morchella conica CCBAS932</name>
    <dbReference type="NCBI Taxonomy" id="1392247"/>
    <lineage>
        <taxon>Eukaryota</taxon>
        <taxon>Fungi</taxon>
        <taxon>Dikarya</taxon>
        <taxon>Ascomycota</taxon>
        <taxon>Pezizomycotina</taxon>
        <taxon>Pezizomycetes</taxon>
        <taxon>Pezizales</taxon>
        <taxon>Morchellaceae</taxon>
        <taxon>Morchella</taxon>
    </lineage>
</organism>
<feature type="compositionally biased region" description="Basic and acidic residues" evidence="1">
    <location>
        <begin position="122"/>
        <end position="135"/>
    </location>
</feature>
<reference evidence="2 3" key="1">
    <citation type="journal article" date="2018" name="Nat. Ecol. Evol.">
        <title>Pezizomycetes genomes reveal the molecular basis of ectomycorrhizal truffle lifestyle.</title>
        <authorList>
            <person name="Murat C."/>
            <person name="Payen T."/>
            <person name="Noel B."/>
            <person name="Kuo A."/>
            <person name="Morin E."/>
            <person name="Chen J."/>
            <person name="Kohler A."/>
            <person name="Krizsan K."/>
            <person name="Balestrini R."/>
            <person name="Da Silva C."/>
            <person name="Montanini B."/>
            <person name="Hainaut M."/>
            <person name="Levati E."/>
            <person name="Barry K.W."/>
            <person name="Belfiori B."/>
            <person name="Cichocki N."/>
            <person name="Clum A."/>
            <person name="Dockter R.B."/>
            <person name="Fauchery L."/>
            <person name="Guy J."/>
            <person name="Iotti M."/>
            <person name="Le Tacon F."/>
            <person name="Lindquist E.A."/>
            <person name="Lipzen A."/>
            <person name="Malagnac F."/>
            <person name="Mello A."/>
            <person name="Molinier V."/>
            <person name="Miyauchi S."/>
            <person name="Poulain J."/>
            <person name="Riccioni C."/>
            <person name="Rubini A."/>
            <person name="Sitrit Y."/>
            <person name="Splivallo R."/>
            <person name="Traeger S."/>
            <person name="Wang M."/>
            <person name="Zifcakova L."/>
            <person name="Wipf D."/>
            <person name="Zambonelli A."/>
            <person name="Paolocci F."/>
            <person name="Nowrousian M."/>
            <person name="Ottonello S."/>
            <person name="Baldrian P."/>
            <person name="Spatafora J.W."/>
            <person name="Henrissat B."/>
            <person name="Nagy L.G."/>
            <person name="Aury J.M."/>
            <person name="Wincker P."/>
            <person name="Grigoriev I.V."/>
            <person name="Bonfante P."/>
            <person name="Martin F.M."/>
        </authorList>
    </citation>
    <scope>NUCLEOTIDE SEQUENCE [LARGE SCALE GENOMIC DNA]</scope>
    <source>
        <strain evidence="2 3">CCBAS932</strain>
    </source>
</reference>
<dbReference type="InParanoid" id="A0A3N4KI78"/>
<sequence length="483" mass="51743">MIPPNPFQSSSSSSSANNMPGSSFLPAIPASLPSYPKHHSFLYSPPAQTQYSAQSPSPTLAPTRKRLQQRRPADTPPSSYSNTNNYDSDEDVMRNSLYSDTAFRTSLAGSRKRGLADDDAEDSPRGKRVEMAGDDGRPAAKRRIIDVVGSVASRVWEFCISKTPFYSGVEENLQGKEEMAFEREVQRHMKTMPGGYSNPQFQLQGSGGAGNVGMGMQQNYFASAPSPSTTYCPPEVVQQEESKQDHTGGLSSRWVMVSPTPVASTASSRPATATHIPLNAASRIPRPYTAPNIYTTPPYSPTIYATTATSTTTATATVTQTNPTNTAPSRARRNSTASNTSTSRRPPARPVVAASSRAKRPAVVRTRHSQASSVAAPGAYPAPPQSAFTFDGAPGRAASSASTRSSRRRLTGGSISGGRAVSIGSSYGGSFGAGLPKDDDEDEADESIRRFNEKLKDMIREGREALGSRIEVTYDDDEDLESF</sequence>
<evidence type="ECO:0000256" key="1">
    <source>
        <dbReference type="SAM" id="MobiDB-lite"/>
    </source>
</evidence>
<dbReference type="STRING" id="1392247.A0A3N4KI78"/>
<dbReference type="Proteomes" id="UP000277580">
    <property type="component" value="Unassembled WGS sequence"/>
</dbReference>
<keyword evidence="3" id="KW-1185">Reference proteome</keyword>
<dbReference type="EMBL" id="ML119156">
    <property type="protein sequence ID" value="RPB09002.1"/>
    <property type="molecule type" value="Genomic_DNA"/>
</dbReference>
<name>A0A3N4KI78_9PEZI</name>
<feature type="region of interest" description="Disordered" evidence="1">
    <location>
        <begin position="108"/>
        <end position="135"/>
    </location>
</feature>
<feature type="region of interest" description="Disordered" evidence="1">
    <location>
        <begin position="315"/>
        <end position="447"/>
    </location>
</feature>
<feature type="compositionally biased region" description="Low complexity" evidence="1">
    <location>
        <begin position="315"/>
        <end position="345"/>
    </location>
</feature>
<evidence type="ECO:0000313" key="3">
    <source>
        <dbReference type="Proteomes" id="UP000277580"/>
    </source>
</evidence>
<gene>
    <name evidence="2" type="ORF">P167DRAFT_326249</name>
</gene>
<dbReference type="AlphaFoldDB" id="A0A3N4KI78"/>
<feature type="compositionally biased region" description="Basic residues" evidence="1">
    <location>
        <begin position="357"/>
        <end position="368"/>
    </location>
</feature>
<proteinExistence type="predicted"/>
<evidence type="ECO:0000313" key="2">
    <source>
        <dbReference type="EMBL" id="RPB09002.1"/>
    </source>
</evidence>
<feature type="compositionally biased region" description="Low complexity" evidence="1">
    <location>
        <begin position="392"/>
        <end position="404"/>
    </location>
</feature>
<protein>
    <submittedName>
        <fullName evidence="2">Uncharacterized protein</fullName>
    </submittedName>
</protein>
<feature type="compositionally biased region" description="Low complexity" evidence="1">
    <location>
        <begin position="76"/>
        <end position="86"/>
    </location>
</feature>
<accession>A0A3N4KI78</accession>